<reference evidence="1 2" key="1">
    <citation type="submission" date="2017-05" db="EMBL/GenBank/DDBJ databases">
        <authorList>
            <person name="Varghese N."/>
            <person name="Submissions S."/>
        </authorList>
    </citation>
    <scope>NUCLEOTIDE SEQUENCE [LARGE SCALE GENOMIC DNA]</scope>
    <source>
        <strain evidence="1 2">DSM 19036</strain>
    </source>
</reference>
<sequence length="138" mass="15926">MGAWDCGIFDDDTAYDFDGEIKNNARVFFKSSFENAILSEYLEYEEGHAVIVSAAYIDNLVNGTEYRNDNEELNDESNVNVFGSLHKDLEVEDLKIIAVDALKKVIDKNSELNELWTENEELYPKWKQNILDIIHRLS</sequence>
<dbReference type="OrthoDB" id="191350at2"/>
<name>A0A521FV01_9SPHI</name>
<dbReference type="Pfam" id="PF14078">
    <property type="entry name" value="DUF4259"/>
    <property type="match status" value="1"/>
</dbReference>
<gene>
    <name evidence="1" type="ORF">SAMN06265348_1224</name>
</gene>
<keyword evidence="2" id="KW-1185">Reference proteome</keyword>
<dbReference type="InterPro" id="IPR025355">
    <property type="entry name" value="DUF4259"/>
</dbReference>
<protein>
    <recommendedName>
        <fullName evidence="3">DUF4259 domain-containing protein</fullName>
    </recommendedName>
</protein>
<dbReference type="Proteomes" id="UP000320300">
    <property type="component" value="Unassembled WGS sequence"/>
</dbReference>
<dbReference type="AlphaFoldDB" id="A0A521FV01"/>
<dbReference type="EMBL" id="FXTN01000022">
    <property type="protein sequence ID" value="SMO99361.1"/>
    <property type="molecule type" value="Genomic_DNA"/>
</dbReference>
<evidence type="ECO:0000313" key="2">
    <source>
        <dbReference type="Proteomes" id="UP000320300"/>
    </source>
</evidence>
<organism evidence="1 2">
    <name type="scientific">Pedobacter westerhofensis</name>
    <dbReference type="NCBI Taxonomy" id="425512"/>
    <lineage>
        <taxon>Bacteria</taxon>
        <taxon>Pseudomonadati</taxon>
        <taxon>Bacteroidota</taxon>
        <taxon>Sphingobacteriia</taxon>
        <taxon>Sphingobacteriales</taxon>
        <taxon>Sphingobacteriaceae</taxon>
        <taxon>Pedobacter</taxon>
    </lineage>
</organism>
<accession>A0A521FV01</accession>
<evidence type="ECO:0008006" key="3">
    <source>
        <dbReference type="Google" id="ProtNLM"/>
    </source>
</evidence>
<evidence type="ECO:0000313" key="1">
    <source>
        <dbReference type="EMBL" id="SMO99361.1"/>
    </source>
</evidence>
<dbReference type="RefSeq" id="WP_142531281.1">
    <property type="nucleotide sequence ID" value="NZ_CBCSJO010000018.1"/>
</dbReference>
<proteinExistence type="predicted"/>